<keyword evidence="7" id="KW-0808">Transferase</keyword>
<reference evidence="15 16" key="1">
    <citation type="submission" date="2022-06" db="EMBL/GenBank/DDBJ databases">
        <authorList>
            <person name="Jeon C.O."/>
        </authorList>
    </citation>
    <scope>NUCLEOTIDE SEQUENCE [LARGE SCALE GENOMIC DNA]</scope>
    <source>
        <strain evidence="15 16">KCTC 13943</strain>
    </source>
</reference>
<dbReference type="PROSITE" id="PS50885">
    <property type="entry name" value="HAMP"/>
    <property type="match status" value="1"/>
</dbReference>
<dbReference type="InterPro" id="IPR003660">
    <property type="entry name" value="HAMP_dom"/>
</dbReference>
<dbReference type="SUPFAM" id="SSF158472">
    <property type="entry name" value="HAMP domain-like"/>
    <property type="match status" value="1"/>
</dbReference>
<dbReference type="Proteomes" id="UP001523262">
    <property type="component" value="Unassembled WGS sequence"/>
</dbReference>
<feature type="domain" description="HAMP" evidence="14">
    <location>
        <begin position="174"/>
        <end position="226"/>
    </location>
</feature>
<dbReference type="InterPro" id="IPR036097">
    <property type="entry name" value="HisK_dim/P_sf"/>
</dbReference>
<evidence type="ECO:0000256" key="3">
    <source>
        <dbReference type="ARBA" id="ARBA00004236"/>
    </source>
</evidence>
<keyword evidence="9" id="KW-0418">Kinase</keyword>
<evidence type="ECO:0000256" key="7">
    <source>
        <dbReference type="ARBA" id="ARBA00022679"/>
    </source>
</evidence>
<sequence length="252" mass="28668">MIRSIYMKNILNYFFVIIVSLILSFIITFFLFQKQVMQIRETEIITQGKGIINLYERLDEQGFNEYLKSLSSLPYEVYLYNQNGLISKSPQAPKNSGFSKNTIDDVIAGDVYRDMAGGSHHMSIGLPFETKKGKYALFIKPSLKEQFSQITKILFTSLFIVLFLGISLILVTTRFLVKPIVHVTNATKELAKGNFEIRLDVKSKDEIGQLANSFNFMVGELDKQEQMRKDFVANVSHELQSPLTAIKGMPSP</sequence>
<keyword evidence="5" id="KW-1003">Cell membrane</keyword>
<keyword evidence="8 13" id="KW-0812">Transmembrane</keyword>
<evidence type="ECO:0000256" key="5">
    <source>
        <dbReference type="ARBA" id="ARBA00022475"/>
    </source>
</evidence>
<dbReference type="EMBL" id="JAMQCR010000004">
    <property type="protein sequence ID" value="MCM2536187.1"/>
    <property type="molecule type" value="Genomic_DNA"/>
</dbReference>
<evidence type="ECO:0000256" key="8">
    <source>
        <dbReference type="ARBA" id="ARBA00022692"/>
    </source>
</evidence>
<keyword evidence="6" id="KW-0597">Phosphoprotein</keyword>
<dbReference type="Gene3D" id="6.10.340.10">
    <property type="match status" value="1"/>
</dbReference>
<feature type="transmembrane region" description="Helical" evidence="13">
    <location>
        <begin position="12"/>
        <end position="32"/>
    </location>
</feature>
<dbReference type="InterPro" id="IPR003661">
    <property type="entry name" value="HisK_dim/P_dom"/>
</dbReference>
<evidence type="ECO:0000256" key="10">
    <source>
        <dbReference type="ARBA" id="ARBA00022989"/>
    </source>
</evidence>
<gene>
    <name evidence="15" type="ORF">NDK43_32825</name>
</gene>
<evidence type="ECO:0000256" key="13">
    <source>
        <dbReference type="SAM" id="Phobius"/>
    </source>
</evidence>
<evidence type="ECO:0000259" key="14">
    <source>
        <dbReference type="PROSITE" id="PS50885"/>
    </source>
</evidence>
<proteinExistence type="predicted"/>
<name>A0ABT0WIP5_9BACI</name>
<evidence type="ECO:0000256" key="4">
    <source>
        <dbReference type="ARBA" id="ARBA00012438"/>
    </source>
</evidence>
<keyword evidence="10 13" id="KW-1133">Transmembrane helix</keyword>
<dbReference type="InterPro" id="IPR050398">
    <property type="entry name" value="HssS/ArlS-like"/>
</dbReference>
<dbReference type="SUPFAM" id="SSF47384">
    <property type="entry name" value="Homodimeric domain of signal transducing histidine kinase"/>
    <property type="match status" value="1"/>
</dbReference>
<dbReference type="PANTHER" id="PTHR45528:SF11">
    <property type="entry name" value="HISTIDINE KINASE"/>
    <property type="match status" value="1"/>
</dbReference>
<dbReference type="SMART" id="SM00304">
    <property type="entry name" value="HAMP"/>
    <property type="match status" value="1"/>
</dbReference>
<evidence type="ECO:0000256" key="11">
    <source>
        <dbReference type="ARBA" id="ARBA00023012"/>
    </source>
</evidence>
<evidence type="ECO:0000313" key="15">
    <source>
        <dbReference type="EMBL" id="MCM2536187.1"/>
    </source>
</evidence>
<keyword evidence="12 13" id="KW-0472">Membrane</keyword>
<keyword evidence="16" id="KW-1185">Reference proteome</keyword>
<comment type="caution">
    <text evidence="15">The sequence shown here is derived from an EMBL/GenBank/DDBJ whole genome shotgun (WGS) entry which is preliminary data.</text>
</comment>
<dbReference type="CDD" id="cd06225">
    <property type="entry name" value="HAMP"/>
    <property type="match status" value="1"/>
</dbReference>
<evidence type="ECO:0000256" key="9">
    <source>
        <dbReference type="ARBA" id="ARBA00022777"/>
    </source>
</evidence>
<comment type="catalytic activity">
    <reaction evidence="1">
        <text>ATP + protein L-histidine = ADP + protein N-phospho-L-histidine.</text>
        <dbReference type="EC" id="2.7.13.3"/>
    </reaction>
</comment>
<evidence type="ECO:0000313" key="16">
    <source>
        <dbReference type="Proteomes" id="UP001523262"/>
    </source>
</evidence>
<dbReference type="Gene3D" id="1.10.287.130">
    <property type="match status" value="1"/>
</dbReference>
<feature type="transmembrane region" description="Helical" evidence="13">
    <location>
        <begin position="153"/>
        <end position="177"/>
    </location>
</feature>
<dbReference type="Pfam" id="PF00672">
    <property type="entry name" value="HAMP"/>
    <property type="match status" value="1"/>
</dbReference>
<evidence type="ECO:0000256" key="12">
    <source>
        <dbReference type="ARBA" id="ARBA00023136"/>
    </source>
</evidence>
<accession>A0ABT0WIP5</accession>
<evidence type="ECO:0000256" key="2">
    <source>
        <dbReference type="ARBA" id="ARBA00004141"/>
    </source>
</evidence>
<dbReference type="EC" id="2.7.13.3" evidence="4"/>
<dbReference type="PANTHER" id="PTHR45528">
    <property type="entry name" value="SENSOR HISTIDINE KINASE CPXA"/>
    <property type="match status" value="1"/>
</dbReference>
<comment type="subcellular location">
    <subcellularLocation>
        <location evidence="3">Cell membrane</location>
    </subcellularLocation>
    <subcellularLocation>
        <location evidence="2">Membrane</location>
        <topology evidence="2">Multi-pass membrane protein</topology>
    </subcellularLocation>
</comment>
<keyword evidence="11" id="KW-0902">Two-component regulatory system</keyword>
<dbReference type="CDD" id="cd00082">
    <property type="entry name" value="HisKA"/>
    <property type="match status" value="1"/>
</dbReference>
<evidence type="ECO:0000256" key="1">
    <source>
        <dbReference type="ARBA" id="ARBA00000085"/>
    </source>
</evidence>
<protein>
    <recommendedName>
        <fullName evidence="4">histidine kinase</fullName>
        <ecNumber evidence="4">2.7.13.3</ecNumber>
    </recommendedName>
</protein>
<evidence type="ECO:0000256" key="6">
    <source>
        <dbReference type="ARBA" id="ARBA00022553"/>
    </source>
</evidence>
<organism evidence="15 16">
    <name type="scientific">Neobacillus pocheonensis</name>
    <dbReference type="NCBI Taxonomy" id="363869"/>
    <lineage>
        <taxon>Bacteria</taxon>
        <taxon>Bacillati</taxon>
        <taxon>Bacillota</taxon>
        <taxon>Bacilli</taxon>
        <taxon>Bacillales</taxon>
        <taxon>Bacillaceae</taxon>
        <taxon>Neobacillus</taxon>
    </lineage>
</organism>